<gene>
    <name evidence="1" type="ORF">ACCO45_001836</name>
</gene>
<keyword evidence="2" id="KW-1185">Reference proteome</keyword>
<proteinExistence type="predicted"/>
<sequence>MLVQPLPAWHLSRLLFRPALTREDIVRIEHRLLDKVDLFFHGFVRRFDQQPPRSYQLSLQEPCHRRPIGDGAIRETADARLSILVPTGGMAPSHNGSTASVFCVGSRHHSPRRRWRGPPATCLALRSMRAVTEPIVRDITHMQHPPQPRVGLNGAALPQVVCSVQGSSALGTTCAPLIDGAATGAAAEAGHTTYHPKSVVQTPRAHLGPIGVTSGCIGLRRVTVYAIPPRARQSCSHCAADSTCSTARSWTASPAKS</sequence>
<reference evidence="1" key="1">
    <citation type="submission" date="2024-12" db="EMBL/GenBank/DDBJ databases">
        <title>Comparative genomics and development of molecular markers within Purpureocillium lilacinum and among Purpureocillium species.</title>
        <authorList>
            <person name="Yeh Z.-Y."/>
            <person name="Ni N.-T."/>
            <person name="Lo P.-H."/>
            <person name="Mushyakhwo K."/>
            <person name="Lin C.-F."/>
            <person name="Nai Y.-S."/>
        </authorList>
    </citation>
    <scope>NUCLEOTIDE SEQUENCE</scope>
    <source>
        <strain evidence="1">NCHU-NPUST-175</strain>
    </source>
</reference>
<evidence type="ECO:0000313" key="1">
    <source>
        <dbReference type="EMBL" id="KAL3964832.1"/>
    </source>
</evidence>
<dbReference type="Proteomes" id="UP001638806">
    <property type="component" value="Unassembled WGS sequence"/>
</dbReference>
<name>A0ACC4E9G4_PURLI</name>
<comment type="caution">
    <text evidence="1">The sequence shown here is derived from an EMBL/GenBank/DDBJ whole genome shotgun (WGS) entry which is preliminary data.</text>
</comment>
<accession>A0ACC4E9G4</accession>
<dbReference type="EMBL" id="JBGNUJ010000002">
    <property type="protein sequence ID" value="KAL3964832.1"/>
    <property type="molecule type" value="Genomic_DNA"/>
</dbReference>
<evidence type="ECO:0000313" key="2">
    <source>
        <dbReference type="Proteomes" id="UP001638806"/>
    </source>
</evidence>
<organism evidence="1 2">
    <name type="scientific">Purpureocillium lilacinum</name>
    <name type="common">Paecilomyces lilacinus</name>
    <dbReference type="NCBI Taxonomy" id="33203"/>
    <lineage>
        <taxon>Eukaryota</taxon>
        <taxon>Fungi</taxon>
        <taxon>Dikarya</taxon>
        <taxon>Ascomycota</taxon>
        <taxon>Pezizomycotina</taxon>
        <taxon>Sordariomycetes</taxon>
        <taxon>Hypocreomycetidae</taxon>
        <taxon>Hypocreales</taxon>
        <taxon>Ophiocordycipitaceae</taxon>
        <taxon>Purpureocillium</taxon>
    </lineage>
</organism>
<protein>
    <submittedName>
        <fullName evidence="1">Uncharacterized protein</fullName>
    </submittedName>
</protein>